<accession>A0ABU0PB60</accession>
<proteinExistence type="predicted"/>
<name>A0ABU0PB60_9MICO</name>
<gene>
    <name evidence="1" type="ORF">QFZ46_002076</name>
</gene>
<dbReference type="EMBL" id="JAUSXK010000001">
    <property type="protein sequence ID" value="MDQ0643916.1"/>
    <property type="molecule type" value="Genomic_DNA"/>
</dbReference>
<comment type="caution">
    <text evidence="1">The sequence shown here is derived from an EMBL/GenBank/DDBJ whole genome shotgun (WGS) entry which is preliminary data.</text>
</comment>
<reference evidence="1 2" key="1">
    <citation type="submission" date="2023-07" db="EMBL/GenBank/DDBJ databases">
        <title>Comparative genomics of wheat-associated soil bacteria to identify genetic determinants of phenazine resistance.</title>
        <authorList>
            <person name="Mouncey N."/>
        </authorList>
    </citation>
    <scope>NUCLEOTIDE SEQUENCE [LARGE SCALE GENOMIC DNA]</scope>
    <source>
        <strain evidence="1 2">W2I7</strain>
    </source>
</reference>
<evidence type="ECO:0000313" key="2">
    <source>
        <dbReference type="Proteomes" id="UP001239085"/>
    </source>
</evidence>
<keyword evidence="2" id="KW-1185">Reference proteome</keyword>
<evidence type="ECO:0000313" key="1">
    <source>
        <dbReference type="EMBL" id="MDQ0643916.1"/>
    </source>
</evidence>
<protein>
    <submittedName>
        <fullName evidence="1">Uncharacterized protein</fullName>
    </submittedName>
</protein>
<dbReference type="Proteomes" id="UP001239085">
    <property type="component" value="Unassembled WGS sequence"/>
</dbReference>
<organism evidence="1 2">
    <name type="scientific">Microbacterium murale</name>
    <dbReference type="NCBI Taxonomy" id="1081040"/>
    <lineage>
        <taxon>Bacteria</taxon>
        <taxon>Bacillati</taxon>
        <taxon>Actinomycetota</taxon>
        <taxon>Actinomycetes</taxon>
        <taxon>Micrococcales</taxon>
        <taxon>Microbacteriaceae</taxon>
        <taxon>Microbacterium</taxon>
    </lineage>
</organism>
<sequence>MRLFTCSIGLYAVIVQELVPQDRDLRLDFTHPELVLAQELLEFVTELARLADIVFADLNGRHEIDVT</sequence>